<dbReference type="SUPFAM" id="SSF51120">
    <property type="entry name" value="beta-Roll"/>
    <property type="match status" value="2"/>
</dbReference>
<accession>A0A850QD62</accession>
<sequence length="637" mass="66563">MSWAYAPSLPRSESMIILVPFTVTLPEERVNTYLLGSQNFSSVTALDNGGWVVTWYEQLSSDPRVTKGLISQIHDSTGTPAAAETILEYAVDVEVTAGHAVAALPNGGWTAVYYDGDVKQMVFAKGYQLFGEVRTVNTDPASVSFGVPSVTVLADGGWVVAWGADRGGDQGLDIYQRQFGSDGVPVGDAEKVNASANYYEVDPVLTALPDGGWIIAWASGGDAAFQRYDASGARVGDQVQANSDDWFSHSDLDVTSLVYGGWVVTWTSNGSKSYMGTDQIYQQRYDADGEAVGGTLRVNGAKSLFSQDDSTVVALQDGGWLVLWTAETGSSVQGDLMARRFAIDGTALGDSFAVNTPRSESLDPWEGDFSWLGDAAQLDGGEIVLTFTRETADTSGPEVYQTILRPTPVTYGEETAESRVGGEGNEILFLKGGNDWYDGSLGGDDYVDGGIGNDSIYAGAGNDTLLGGAGNDYIYSAGGADLVRLGSGHDIFRSGGGGHDTVYGQSGNDELDGNAGNDKLIGGTGQDTLFGRAGNDSLVGGRGADALYGNEGRDTISAGSGDDLLSGGAGNDLLKGGRDADTFVFEAASGVSDVSDLTFAVETVNGADSLRITANGGSVLLLGIIDDNPSHGHLEFV</sequence>
<evidence type="ECO:0000256" key="2">
    <source>
        <dbReference type="ARBA" id="ARBA00022525"/>
    </source>
</evidence>
<dbReference type="PRINTS" id="PR00313">
    <property type="entry name" value="CABNDNGRPT"/>
</dbReference>
<dbReference type="PANTHER" id="PTHR38340">
    <property type="entry name" value="S-LAYER PROTEIN"/>
    <property type="match status" value="1"/>
</dbReference>
<dbReference type="GO" id="GO:0005576">
    <property type="term" value="C:extracellular region"/>
    <property type="evidence" value="ECO:0007669"/>
    <property type="project" value="UniProtKB-SubCell"/>
</dbReference>
<dbReference type="AlphaFoldDB" id="A0A850QD62"/>
<dbReference type="Gene3D" id="2.150.10.10">
    <property type="entry name" value="Serralysin-like metalloprotease, C-terminal"/>
    <property type="match status" value="3"/>
</dbReference>
<dbReference type="InterPro" id="IPR050557">
    <property type="entry name" value="RTX_toxin/Mannuronan_C5-epim"/>
</dbReference>
<evidence type="ECO:0000313" key="4">
    <source>
        <dbReference type="Proteomes" id="UP000592216"/>
    </source>
</evidence>
<dbReference type="InterPro" id="IPR001343">
    <property type="entry name" value="Hemolysn_Ca-bd"/>
</dbReference>
<dbReference type="PANTHER" id="PTHR38340:SF1">
    <property type="entry name" value="S-LAYER PROTEIN"/>
    <property type="match status" value="1"/>
</dbReference>
<dbReference type="Proteomes" id="UP000592216">
    <property type="component" value="Unassembled WGS sequence"/>
</dbReference>
<gene>
    <name evidence="3" type="ORF">HJ536_13440</name>
</gene>
<dbReference type="Pfam" id="PF00353">
    <property type="entry name" value="HemolysinCabind"/>
    <property type="match status" value="3"/>
</dbReference>
<reference evidence="3 4" key="1">
    <citation type="submission" date="2020-04" db="EMBL/GenBank/DDBJ databases">
        <title>Donghicola sp., a member of the Rhodobacteraceae family isolated from mangrove forest in Thailand.</title>
        <authorList>
            <person name="Charoenyingcharoen P."/>
            <person name="Yukphan P."/>
        </authorList>
    </citation>
    <scope>NUCLEOTIDE SEQUENCE [LARGE SCALE GENOMIC DNA]</scope>
    <source>
        <strain evidence="3 4">B5-SW-15</strain>
    </source>
</reference>
<dbReference type="GO" id="GO:0005509">
    <property type="term" value="F:calcium ion binding"/>
    <property type="evidence" value="ECO:0007669"/>
    <property type="project" value="InterPro"/>
</dbReference>
<keyword evidence="2" id="KW-0964">Secreted</keyword>
<dbReference type="EMBL" id="JABCJE010000006">
    <property type="protein sequence ID" value="NVO24365.1"/>
    <property type="molecule type" value="Genomic_DNA"/>
</dbReference>
<name>A0A850QD62_9RHOB</name>
<dbReference type="InterPro" id="IPR011049">
    <property type="entry name" value="Serralysin-like_metalloprot_C"/>
</dbReference>
<comment type="subcellular location">
    <subcellularLocation>
        <location evidence="1">Secreted</location>
    </subcellularLocation>
</comment>
<organism evidence="3 4">
    <name type="scientific">Donghicola mangrovi</name>
    <dbReference type="NCBI Taxonomy" id="2729614"/>
    <lineage>
        <taxon>Bacteria</taxon>
        <taxon>Pseudomonadati</taxon>
        <taxon>Pseudomonadota</taxon>
        <taxon>Alphaproteobacteria</taxon>
        <taxon>Rhodobacterales</taxon>
        <taxon>Roseobacteraceae</taxon>
        <taxon>Donghicola</taxon>
    </lineage>
</organism>
<dbReference type="InterPro" id="IPR018511">
    <property type="entry name" value="Hemolysin-typ_Ca-bd_CS"/>
</dbReference>
<evidence type="ECO:0000313" key="3">
    <source>
        <dbReference type="EMBL" id="NVO24365.1"/>
    </source>
</evidence>
<proteinExistence type="predicted"/>
<dbReference type="PROSITE" id="PS00330">
    <property type="entry name" value="HEMOLYSIN_CALCIUM"/>
    <property type="match status" value="1"/>
</dbReference>
<comment type="caution">
    <text evidence="3">The sequence shown here is derived from an EMBL/GenBank/DDBJ whole genome shotgun (WGS) entry which is preliminary data.</text>
</comment>
<evidence type="ECO:0000256" key="1">
    <source>
        <dbReference type="ARBA" id="ARBA00004613"/>
    </source>
</evidence>
<protein>
    <submittedName>
        <fullName evidence="3">Calcium-binding protein</fullName>
    </submittedName>
</protein>
<dbReference type="RefSeq" id="WP_177158104.1">
    <property type="nucleotide sequence ID" value="NZ_JABCJE010000006.1"/>
</dbReference>